<organism evidence="1 2">
    <name type="scientific">Halosquirtibacter laminarini</name>
    <dbReference type="NCBI Taxonomy" id="3374600"/>
    <lineage>
        <taxon>Bacteria</taxon>
        <taxon>Pseudomonadati</taxon>
        <taxon>Bacteroidota</taxon>
        <taxon>Bacteroidia</taxon>
        <taxon>Marinilabiliales</taxon>
        <taxon>Prolixibacteraceae</taxon>
        <taxon>Halosquirtibacter</taxon>
    </lineage>
</organism>
<dbReference type="EMBL" id="CP081303">
    <property type="protein sequence ID" value="QZE13633.1"/>
    <property type="molecule type" value="Genomic_DNA"/>
</dbReference>
<name>A0AC61NDJ5_9BACT</name>
<dbReference type="Proteomes" id="UP000826212">
    <property type="component" value="Chromosome"/>
</dbReference>
<proteinExistence type="predicted"/>
<keyword evidence="2" id="KW-1185">Reference proteome</keyword>
<gene>
    <name evidence="1" type="ORF">K4L44_13815</name>
</gene>
<evidence type="ECO:0000313" key="2">
    <source>
        <dbReference type="Proteomes" id="UP000826212"/>
    </source>
</evidence>
<reference evidence="1" key="1">
    <citation type="submission" date="2021-08" db="EMBL/GenBank/DDBJ databases">
        <title>Novel anaerobic bacterium isolated from sea squirt in East Sea, Republic of Korea.</title>
        <authorList>
            <person name="Nguyen T.H."/>
            <person name="Li Z."/>
            <person name="Lee Y.-J."/>
            <person name="Ko J."/>
            <person name="Kim S.-G."/>
        </authorList>
    </citation>
    <scope>NUCLEOTIDE SEQUENCE</scope>
    <source>
        <strain evidence="1">KCTC 25031</strain>
    </source>
</reference>
<protein>
    <submittedName>
        <fullName evidence="1">Radical SAM protein</fullName>
    </submittedName>
</protein>
<evidence type="ECO:0000313" key="1">
    <source>
        <dbReference type="EMBL" id="QZE13633.1"/>
    </source>
</evidence>
<accession>A0AC61NDJ5</accession>
<sequence>MEWSTYNYLYYSKKAKAYLLYSSLSNMLVELNQDDYNTILTIKEDPNCINPNDDQFKFLIDGRFLVESNANEVNKLMLTTFNKRFNSKLLSLTIAPTRACNFSCPYCYEEDRANKSMSQQVRDGILEFVDNKYNNIDSIGVIWYGGEPTLDIKTIKYLSAELQKRVKNYTAFMVTNGFLLDKLIDHLEDLKITGFQITLDGTAETHNNTRKLKNGKGSFDKIMSNIDAFIAKHDKLNISIRMNISTNNSDQYVPLFHTLREKFGNKVSLYPAFVRDYGNGCQAGSCFEDGTQKGNFLKKLFDEHGIYTKDIYPHRASKGCMVQQMNSFVVGPEGELYKCWHHLGVPEKKVGSIFGTQTITNYSLLSDLAINGDVLLDSKCKSCILFPSCYGGCMDEKQRNQDFCIPAKSMLEDFIDIHYVSKRKIAELLDRNK</sequence>